<proteinExistence type="predicted"/>
<sequence length="305" mass="35115">MTESLMEIRSKRYGSFLMFPSQIINEGAQATLIAGVKKDTKEPVIIKLSKVFSLGYSEDSTPSDKTHLLQEANILAQLRYLEGIPTYFGLHRIRHDNNLEQLALIAQRIEGDNIEKIFQHRQNKRFTAIEALDFLKKAALILKETHKRNIIHCDLKFSNFMIDRRDRLSIIDWGSAQIIDRAKAEKNVKQKKPIVGTIQFMSYEHLIGRALDERTDIYALGLVVAVLTYGPAISQRYIFDKDKHTVERPKSELIKVLSNGETPKFHLIAKPRNQAEQKILEIVYQMTAPNKYLRPRSMQAVLDKL</sequence>
<dbReference type="GO" id="GO:0005524">
    <property type="term" value="F:ATP binding"/>
    <property type="evidence" value="ECO:0007669"/>
    <property type="project" value="InterPro"/>
</dbReference>
<dbReference type="SMART" id="SM00220">
    <property type="entry name" value="S_TKc"/>
    <property type="match status" value="1"/>
</dbReference>
<dbReference type="Pfam" id="PF00069">
    <property type="entry name" value="Pkinase"/>
    <property type="match status" value="1"/>
</dbReference>
<feature type="domain" description="Protein kinase" evidence="1">
    <location>
        <begin position="18"/>
        <end position="305"/>
    </location>
</feature>
<gene>
    <name evidence="2" type="ORF">A2319_00255</name>
</gene>
<evidence type="ECO:0000259" key="1">
    <source>
        <dbReference type="PROSITE" id="PS50011"/>
    </source>
</evidence>
<dbReference type="Gene3D" id="1.10.510.10">
    <property type="entry name" value="Transferase(Phosphotransferase) domain 1"/>
    <property type="match status" value="1"/>
</dbReference>
<dbReference type="GO" id="GO:0004672">
    <property type="term" value="F:protein kinase activity"/>
    <property type="evidence" value="ECO:0007669"/>
    <property type="project" value="InterPro"/>
</dbReference>
<dbReference type="Proteomes" id="UP000176420">
    <property type="component" value="Unassembled WGS sequence"/>
</dbReference>
<protein>
    <recommendedName>
        <fullName evidence="1">Protein kinase domain-containing protein</fullName>
    </recommendedName>
</protein>
<dbReference type="InterPro" id="IPR011009">
    <property type="entry name" value="Kinase-like_dom_sf"/>
</dbReference>
<dbReference type="PROSITE" id="PS50011">
    <property type="entry name" value="PROTEIN_KINASE_DOM"/>
    <property type="match status" value="1"/>
</dbReference>
<dbReference type="PROSITE" id="PS00108">
    <property type="entry name" value="PROTEIN_KINASE_ST"/>
    <property type="match status" value="1"/>
</dbReference>
<reference evidence="2 3" key="1">
    <citation type="journal article" date="2016" name="Nat. Commun.">
        <title>Thousands of microbial genomes shed light on interconnected biogeochemical processes in an aquifer system.</title>
        <authorList>
            <person name="Anantharaman K."/>
            <person name="Brown C.T."/>
            <person name="Hug L.A."/>
            <person name="Sharon I."/>
            <person name="Castelle C.J."/>
            <person name="Probst A.J."/>
            <person name="Thomas B.C."/>
            <person name="Singh A."/>
            <person name="Wilkins M.J."/>
            <person name="Karaoz U."/>
            <person name="Brodie E.L."/>
            <person name="Williams K.H."/>
            <person name="Hubbard S.S."/>
            <person name="Banfield J.F."/>
        </authorList>
    </citation>
    <scope>NUCLEOTIDE SEQUENCE [LARGE SCALE GENOMIC DNA]</scope>
</reference>
<comment type="caution">
    <text evidence="2">The sequence shown here is derived from an EMBL/GenBank/DDBJ whole genome shotgun (WGS) entry which is preliminary data.</text>
</comment>
<dbReference type="PANTHER" id="PTHR44167:SF24">
    <property type="entry name" value="SERINE_THREONINE-PROTEIN KINASE CHK2"/>
    <property type="match status" value="1"/>
</dbReference>
<dbReference type="AlphaFoldDB" id="A0A1G2BB97"/>
<name>A0A1G2BB97_9BACT</name>
<dbReference type="PANTHER" id="PTHR44167">
    <property type="entry name" value="OVARIAN-SPECIFIC SERINE/THREONINE-PROTEIN KINASE LOK-RELATED"/>
    <property type="match status" value="1"/>
</dbReference>
<evidence type="ECO:0000313" key="3">
    <source>
        <dbReference type="Proteomes" id="UP000176420"/>
    </source>
</evidence>
<dbReference type="SUPFAM" id="SSF56112">
    <property type="entry name" value="Protein kinase-like (PK-like)"/>
    <property type="match status" value="1"/>
</dbReference>
<dbReference type="InterPro" id="IPR000719">
    <property type="entry name" value="Prot_kinase_dom"/>
</dbReference>
<dbReference type="EMBL" id="MHKI01000026">
    <property type="protein sequence ID" value="OGY85986.1"/>
    <property type="molecule type" value="Genomic_DNA"/>
</dbReference>
<evidence type="ECO:0000313" key="2">
    <source>
        <dbReference type="EMBL" id="OGY85986.1"/>
    </source>
</evidence>
<dbReference type="InterPro" id="IPR008271">
    <property type="entry name" value="Ser/Thr_kinase_AS"/>
</dbReference>
<accession>A0A1G2BB97</accession>
<organism evidence="2 3">
    <name type="scientific">Candidatus Kerfeldbacteria bacterium RIFOXYB2_FULL_38_14</name>
    <dbReference type="NCBI Taxonomy" id="1798547"/>
    <lineage>
        <taxon>Bacteria</taxon>
        <taxon>Candidatus Kerfeldiibacteriota</taxon>
    </lineage>
</organism>